<dbReference type="GO" id="GO:0004312">
    <property type="term" value="F:fatty acid synthase activity"/>
    <property type="evidence" value="ECO:0007669"/>
    <property type="project" value="TreeGrafter"/>
</dbReference>
<evidence type="ECO:0000256" key="1">
    <source>
        <dbReference type="ARBA" id="ARBA00022679"/>
    </source>
</evidence>
<proteinExistence type="predicted"/>
<reference evidence="3 4" key="1">
    <citation type="submission" date="2018-07" db="EMBL/GenBank/DDBJ databases">
        <title>Genomic Encyclopedia of Type Strains, Phase IV (KMG-IV): sequencing the most valuable type-strain genomes for metagenomic binning, comparative biology and taxonomic classification.</title>
        <authorList>
            <person name="Goeker M."/>
        </authorList>
    </citation>
    <scope>NUCLEOTIDE SEQUENCE [LARGE SCALE GENOMIC DNA]</scope>
    <source>
        <strain evidence="3 4">DSM 44290</strain>
    </source>
</reference>
<feature type="domain" description="Malonyl-CoA:ACP transacylase (MAT)" evidence="2">
    <location>
        <begin position="115"/>
        <end position="210"/>
    </location>
</feature>
<protein>
    <submittedName>
        <fullName evidence="3">Acyl transferase family protein</fullName>
    </submittedName>
</protein>
<dbReference type="Pfam" id="PF00698">
    <property type="entry name" value="Acyl_transf_1"/>
    <property type="match status" value="1"/>
</dbReference>
<keyword evidence="4" id="KW-1185">Reference proteome</keyword>
<dbReference type="Gene3D" id="3.40.366.10">
    <property type="entry name" value="Malonyl-Coenzyme A Acyl Carrier Protein, domain 2"/>
    <property type="match status" value="1"/>
</dbReference>
<sequence>MTRTRTGGMPLPWVLSADTLPRLRAGAGRLRERVLEHPDWTAIDIGYSLAVRRDADGCRAVVTGADRAELLAGLAALEVGDTGPNVCIGRPARQRSTVFFVPAPRASDLLGVDRLAAEVPAFAGQLRRCSDLLSGHVGWDIADLVTSGSTPRAPDALGPVGFAVQVALARTWRCYGVVPDRVVGETGSAVATEVIAGRLSAADAAALAAGSSAHPGTASRREAISDAGTVIEISPRPPSECDEREPGANAFAYALSRAYVSGASVGWPARFTGRWAMSVDLPQL</sequence>
<name>A0A370IER0_9NOCA</name>
<dbReference type="AlphaFoldDB" id="A0A370IER0"/>
<dbReference type="PANTHER" id="PTHR43775">
    <property type="entry name" value="FATTY ACID SYNTHASE"/>
    <property type="match status" value="1"/>
</dbReference>
<dbReference type="InterPro" id="IPR050091">
    <property type="entry name" value="PKS_NRPS_Biosynth_Enz"/>
</dbReference>
<dbReference type="EMBL" id="QQBC01000001">
    <property type="protein sequence ID" value="RDI69060.1"/>
    <property type="molecule type" value="Genomic_DNA"/>
</dbReference>
<dbReference type="InterPro" id="IPR016035">
    <property type="entry name" value="Acyl_Trfase/lysoPLipase"/>
</dbReference>
<dbReference type="InterPro" id="IPR001227">
    <property type="entry name" value="Ac_transferase_dom_sf"/>
</dbReference>
<comment type="caution">
    <text evidence="3">The sequence shown here is derived from an EMBL/GenBank/DDBJ whole genome shotgun (WGS) entry which is preliminary data.</text>
</comment>
<gene>
    <name evidence="3" type="ORF">DFR76_101598</name>
</gene>
<organism evidence="3 4">
    <name type="scientific">Nocardia pseudobrasiliensis</name>
    <dbReference type="NCBI Taxonomy" id="45979"/>
    <lineage>
        <taxon>Bacteria</taxon>
        <taxon>Bacillati</taxon>
        <taxon>Actinomycetota</taxon>
        <taxon>Actinomycetes</taxon>
        <taxon>Mycobacteriales</taxon>
        <taxon>Nocardiaceae</taxon>
        <taxon>Nocardia</taxon>
    </lineage>
</organism>
<dbReference type="RefSeq" id="WP_067990966.1">
    <property type="nucleotide sequence ID" value="NZ_QQBC01000001.1"/>
</dbReference>
<dbReference type="SUPFAM" id="SSF52151">
    <property type="entry name" value="FabD/lysophospholipase-like"/>
    <property type="match status" value="1"/>
</dbReference>
<accession>A0A370IER0</accession>
<evidence type="ECO:0000313" key="3">
    <source>
        <dbReference type="EMBL" id="RDI69060.1"/>
    </source>
</evidence>
<dbReference type="GO" id="GO:0006633">
    <property type="term" value="P:fatty acid biosynthetic process"/>
    <property type="evidence" value="ECO:0007669"/>
    <property type="project" value="TreeGrafter"/>
</dbReference>
<dbReference type="Proteomes" id="UP000254869">
    <property type="component" value="Unassembled WGS sequence"/>
</dbReference>
<dbReference type="PANTHER" id="PTHR43775:SF51">
    <property type="entry name" value="INACTIVE PHENOLPHTHIOCEROL SYNTHESIS POLYKETIDE SYNTHASE TYPE I PKS1-RELATED"/>
    <property type="match status" value="1"/>
</dbReference>
<dbReference type="STRING" id="1210086.GCA_001613105_00452"/>
<dbReference type="InterPro" id="IPR014043">
    <property type="entry name" value="Acyl_transferase_dom"/>
</dbReference>
<keyword evidence="1 3" id="KW-0808">Transferase</keyword>
<evidence type="ECO:0000313" key="4">
    <source>
        <dbReference type="Proteomes" id="UP000254869"/>
    </source>
</evidence>
<evidence type="ECO:0000259" key="2">
    <source>
        <dbReference type="Pfam" id="PF00698"/>
    </source>
</evidence>